<name>A0A1F7IA96_9BACT</name>
<keyword evidence="4" id="KW-0238">DNA-binding</keyword>
<dbReference type="Pfam" id="PF08281">
    <property type="entry name" value="Sigma70_r4_2"/>
    <property type="match status" value="1"/>
</dbReference>
<dbReference type="Pfam" id="PF04542">
    <property type="entry name" value="Sigma70_r2"/>
    <property type="match status" value="1"/>
</dbReference>
<keyword evidence="2" id="KW-0805">Transcription regulation</keyword>
<dbReference type="SUPFAM" id="SSF88946">
    <property type="entry name" value="Sigma2 domain of RNA polymerase sigma factors"/>
    <property type="match status" value="1"/>
</dbReference>
<dbReference type="InterPro" id="IPR036388">
    <property type="entry name" value="WH-like_DNA-bd_sf"/>
</dbReference>
<dbReference type="Gene3D" id="1.10.10.10">
    <property type="entry name" value="Winged helix-like DNA-binding domain superfamily/Winged helix DNA-binding domain"/>
    <property type="match status" value="1"/>
</dbReference>
<dbReference type="NCBIfam" id="TIGR02937">
    <property type="entry name" value="sigma70-ECF"/>
    <property type="match status" value="1"/>
</dbReference>
<dbReference type="AlphaFoldDB" id="A0A1F7IA96"/>
<comment type="similarity">
    <text evidence="1">Belongs to the sigma-70 factor family. ECF subfamily.</text>
</comment>
<dbReference type="InterPro" id="IPR007627">
    <property type="entry name" value="RNA_pol_sigma70_r2"/>
</dbReference>
<dbReference type="PANTHER" id="PTHR43133:SF8">
    <property type="entry name" value="RNA POLYMERASE SIGMA FACTOR HI_1459-RELATED"/>
    <property type="match status" value="1"/>
</dbReference>
<reference evidence="8 9" key="1">
    <citation type="journal article" date="2016" name="Nat. Commun.">
        <title>Thousands of microbial genomes shed light on interconnected biogeochemical processes in an aquifer system.</title>
        <authorList>
            <person name="Anantharaman K."/>
            <person name="Brown C.T."/>
            <person name="Hug L.A."/>
            <person name="Sharon I."/>
            <person name="Castelle C.J."/>
            <person name="Probst A.J."/>
            <person name="Thomas B.C."/>
            <person name="Singh A."/>
            <person name="Wilkins M.J."/>
            <person name="Karaoz U."/>
            <person name="Brodie E.L."/>
            <person name="Williams K.H."/>
            <person name="Hubbard S.S."/>
            <person name="Banfield J.F."/>
        </authorList>
    </citation>
    <scope>NUCLEOTIDE SEQUENCE [LARGE SCALE GENOMIC DNA]</scope>
</reference>
<dbReference type="InterPro" id="IPR014284">
    <property type="entry name" value="RNA_pol_sigma-70_dom"/>
</dbReference>
<dbReference type="InterPro" id="IPR013324">
    <property type="entry name" value="RNA_pol_sigma_r3/r4-like"/>
</dbReference>
<dbReference type="Gene3D" id="1.10.1740.10">
    <property type="match status" value="1"/>
</dbReference>
<evidence type="ECO:0000256" key="3">
    <source>
        <dbReference type="ARBA" id="ARBA00023082"/>
    </source>
</evidence>
<evidence type="ECO:0000256" key="5">
    <source>
        <dbReference type="ARBA" id="ARBA00023163"/>
    </source>
</evidence>
<gene>
    <name evidence="8" type="ORF">A3A74_07285</name>
</gene>
<dbReference type="GO" id="GO:0003677">
    <property type="term" value="F:DNA binding"/>
    <property type="evidence" value="ECO:0007669"/>
    <property type="project" value="UniProtKB-KW"/>
</dbReference>
<dbReference type="InterPro" id="IPR039425">
    <property type="entry name" value="RNA_pol_sigma-70-like"/>
</dbReference>
<dbReference type="InterPro" id="IPR013325">
    <property type="entry name" value="RNA_pol_sigma_r2"/>
</dbReference>
<feature type="domain" description="RNA polymerase sigma-70 region 2" evidence="6">
    <location>
        <begin position="25"/>
        <end position="91"/>
    </location>
</feature>
<evidence type="ECO:0000313" key="8">
    <source>
        <dbReference type="EMBL" id="OGK40281.1"/>
    </source>
</evidence>
<evidence type="ECO:0000259" key="6">
    <source>
        <dbReference type="Pfam" id="PF04542"/>
    </source>
</evidence>
<protein>
    <recommendedName>
        <fullName evidence="10">HTH luxR-type domain-containing protein</fullName>
    </recommendedName>
</protein>
<evidence type="ECO:0000256" key="4">
    <source>
        <dbReference type="ARBA" id="ARBA00023125"/>
    </source>
</evidence>
<keyword evidence="5" id="KW-0804">Transcription</keyword>
<evidence type="ECO:0000256" key="1">
    <source>
        <dbReference type="ARBA" id="ARBA00010641"/>
    </source>
</evidence>
<feature type="domain" description="RNA polymerase sigma factor 70 region 4 type 2" evidence="7">
    <location>
        <begin position="111"/>
        <end position="162"/>
    </location>
</feature>
<evidence type="ECO:0008006" key="10">
    <source>
        <dbReference type="Google" id="ProtNLM"/>
    </source>
</evidence>
<dbReference type="GO" id="GO:0006352">
    <property type="term" value="P:DNA-templated transcription initiation"/>
    <property type="evidence" value="ECO:0007669"/>
    <property type="project" value="InterPro"/>
</dbReference>
<dbReference type="SUPFAM" id="SSF88659">
    <property type="entry name" value="Sigma3 and sigma4 domains of RNA polymerase sigma factors"/>
    <property type="match status" value="1"/>
</dbReference>
<organism evidence="8 9">
    <name type="scientific">Candidatus Roizmanbacteria bacterium RIFCSPLOWO2_01_FULL_35_13</name>
    <dbReference type="NCBI Taxonomy" id="1802055"/>
    <lineage>
        <taxon>Bacteria</taxon>
        <taxon>Candidatus Roizmaniibacteriota</taxon>
    </lineage>
</organism>
<evidence type="ECO:0000313" key="9">
    <source>
        <dbReference type="Proteomes" id="UP000179270"/>
    </source>
</evidence>
<evidence type="ECO:0000256" key="2">
    <source>
        <dbReference type="ARBA" id="ARBA00023015"/>
    </source>
</evidence>
<dbReference type="EMBL" id="MGAF01000034">
    <property type="protein sequence ID" value="OGK40281.1"/>
    <property type="molecule type" value="Genomic_DNA"/>
</dbReference>
<keyword evidence="3" id="KW-0731">Sigma factor</keyword>
<accession>A0A1F7IA96</accession>
<dbReference type="InterPro" id="IPR013249">
    <property type="entry name" value="RNA_pol_sigma70_r4_t2"/>
</dbReference>
<dbReference type="STRING" id="1802055.A3A74_07285"/>
<evidence type="ECO:0000259" key="7">
    <source>
        <dbReference type="Pfam" id="PF08281"/>
    </source>
</evidence>
<dbReference type="GO" id="GO:0016987">
    <property type="term" value="F:sigma factor activity"/>
    <property type="evidence" value="ECO:0007669"/>
    <property type="project" value="UniProtKB-KW"/>
</dbReference>
<proteinExistence type="inferred from homology"/>
<comment type="caution">
    <text evidence="8">The sequence shown here is derived from an EMBL/GenBank/DDBJ whole genome shotgun (WGS) entry which is preliminary data.</text>
</comment>
<dbReference type="Proteomes" id="UP000179270">
    <property type="component" value="Unassembled WGS sequence"/>
</dbReference>
<dbReference type="PANTHER" id="PTHR43133">
    <property type="entry name" value="RNA POLYMERASE ECF-TYPE SIGMA FACTO"/>
    <property type="match status" value="1"/>
</dbReference>
<sequence length="171" mass="20481">MKSLSDKEIIIKIKKGEIDYFTYIVKKYTRQIYNFTFKKIKNREDVEDIVQISFLQLYKSVGRLDLEKPVLPYLFQIVRNEMKMFWRRQKATVSLDEKIATDEKEENLEKEIVEKQIEKLPKEQKKAVKLVSQGYSYKEIAKFLNKPLNTIRTIIRRGRLKLIKSKKNETA</sequence>